<keyword evidence="1" id="KW-0812">Transmembrane</keyword>
<dbReference type="AlphaFoldDB" id="A0A679JBV6"/>
<feature type="transmembrane region" description="Helical" evidence="1">
    <location>
        <begin position="20"/>
        <end position="38"/>
    </location>
</feature>
<accession>A0A679JBV6</accession>
<protein>
    <submittedName>
        <fullName evidence="2">Uncharacterized protein</fullName>
    </submittedName>
</protein>
<evidence type="ECO:0000313" key="2">
    <source>
        <dbReference type="EMBL" id="CAA2108661.1"/>
    </source>
</evidence>
<keyword evidence="1" id="KW-1133">Transmembrane helix</keyword>
<sequence>MSKNIERWMDRPLPTTGQVVLMTMVLGSVSVWLLLWFGD</sequence>
<organism evidence="2">
    <name type="scientific">Variovorax paradoxus</name>
    <dbReference type="NCBI Taxonomy" id="34073"/>
    <lineage>
        <taxon>Bacteria</taxon>
        <taxon>Pseudomonadati</taxon>
        <taxon>Pseudomonadota</taxon>
        <taxon>Betaproteobacteria</taxon>
        <taxon>Burkholderiales</taxon>
        <taxon>Comamonadaceae</taxon>
        <taxon>Variovorax</taxon>
    </lineage>
</organism>
<proteinExistence type="predicted"/>
<keyword evidence="1" id="KW-0472">Membrane</keyword>
<reference evidence="2" key="1">
    <citation type="submission" date="2019-12" db="EMBL/GenBank/DDBJ databases">
        <authorList>
            <person name="Cremers G."/>
        </authorList>
    </citation>
    <scope>NUCLEOTIDE SEQUENCE</scope>
    <source>
        <strain evidence="2">Vvax</strain>
    </source>
</reference>
<dbReference type="EMBL" id="LR743507">
    <property type="protein sequence ID" value="CAA2108661.1"/>
    <property type="molecule type" value="Genomic_DNA"/>
</dbReference>
<evidence type="ECO:0000256" key="1">
    <source>
        <dbReference type="SAM" id="Phobius"/>
    </source>
</evidence>
<gene>
    <name evidence="2" type="ORF">VVAX_05166</name>
</gene>
<name>A0A679JBV6_VARPD</name>